<name>A0A4R8M6X6_9BACT</name>
<evidence type="ECO:0000313" key="1">
    <source>
        <dbReference type="EMBL" id="TDY58340.1"/>
    </source>
</evidence>
<organism evidence="1 2">
    <name type="scientific">Aminivibrio pyruvatiphilus</name>
    <dbReference type="NCBI Taxonomy" id="1005740"/>
    <lineage>
        <taxon>Bacteria</taxon>
        <taxon>Thermotogati</taxon>
        <taxon>Synergistota</taxon>
        <taxon>Synergistia</taxon>
        <taxon>Synergistales</taxon>
        <taxon>Aminobacteriaceae</taxon>
        <taxon>Aminivibrio</taxon>
    </lineage>
</organism>
<comment type="caution">
    <text evidence="1">The sequence shown here is derived from an EMBL/GenBank/DDBJ whole genome shotgun (WGS) entry which is preliminary data.</text>
</comment>
<dbReference type="Proteomes" id="UP000295066">
    <property type="component" value="Unassembled WGS sequence"/>
</dbReference>
<proteinExistence type="predicted"/>
<dbReference type="AlphaFoldDB" id="A0A4R8M6X6"/>
<protein>
    <submittedName>
        <fullName evidence="1">Uncharacterized protein</fullName>
    </submittedName>
</protein>
<dbReference type="EMBL" id="SORI01000014">
    <property type="protein sequence ID" value="TDY58340.1"/>
    <property type="molecule type" value="Genomic_DNA"/>
</dbReference>
<reference evidence="1 2" key="1">
    <citation type="submission" date="2019-03" db="EMBL/GenBank/DDBJ databases">
        <title>Genomic Encyclopedia of Type Strains, Phase IV (KMG-IV): sequencing the most valuable type-strain genomes for metagenomic binning, comparative biology and taxonomic classification.</title>
        <authorList>
            <person name="Goeker M."/>
        </authorList>
    </citation>
    <scope>NUCLEOTIDE SEQUENCE [LARGE SCALE GENOMIC DNA]</scope>
    <source>
        <strain evidence="1 2">DSM 25964</strain>
    </source>
</reference>
<gene>
    <name evidence="1" type="ORF">C8D99_11432</name>
</gene>
<sequence length="33" mass="3810">MTVEAMVFPMSVEKREKVPMKNALFLEKAGLKR</sequence>
<evidence type="ECO:0000313" key="2">
    <source>
        <dbReference type="Proteomes" id="UP000295066"/>
    </source>
</evidence>
<keyword evidence="2" id="KW-1185">Reference proteome</keyword>
<accession>A0A4R8M6X6</accession>